<evidence type="ECO:0000256" key="1">
    <source>
        <dbReference type="SAM" id="MobiDB-lite"/>
    </source>
</evidence>
<organism evidence="2 3">
    <name type="scientific">Ditylenchus dipsaci</name>
    <dbReference type="NCBI Taxonomy" id="166011"/>
    <lineage>
        <taxon>Eukaryota</taxon>
        <taxon>Metazoa</taxon>
        <taxon>Ecdysozoa</taxon>
        <taxon>Nematoda</taxon>
        <taxon>Chromadorea</taxon>
        <taxon>Rhabditida</taxon>
        <taxon>Tylenchina</taxon>
        <taxon>Tylenchomorpha</taxon>
        <taxon>Sphaerularioidea</taxon>
        <taxon>Anguinidae</taxon>
        <taxon>Anguininae</taxon>
        <taxon>Ditylenchus</taxon>
    </lineage>
</organism>
<name>A0A915CVJ4_9BILA</name>
<evidence type="ECO:0000313" key="3">
    <source>
        <dbReference type="WBParaSite" id="jg13105"/>
    </source>
</evidence>
<feature type="region of interest" description="Disordered" evidence="1">
    <location>
        <begin position="1"/>
        <end position="67"/>
    </location>
</feature>
<dbReference type="AlphaFoldDB" id="A0A915CVJ4"/>
<accession>A0A915CVJ4</accession>
<evidence type="ECO:0000313" key="2">
    <source>
        <dbReference type="Proteomes" id="UP000887574"/>
    </source>
</evidence>
<feature type="compositionally biased region" description="Low complexity" evidence="1">
    <location>
        <begin position="20"/>
        <end position="32"/>
    </location>
</feature>
<dbReference type="WBParaSite" id="jg13105">
    <property type="protein sequence ID" value="jg13105"/>
    <property type="gene ID" value="jg13105"/>
</dbReference>
<sequence length="260" mass="27981">MSFRGTGFGAQHPNNEINAGFGSSRSAFNSSRGGRGSFGGFGRYRDSGDQSTLENSGTQVLGANSVSAEEQARLDDWNSMPATSKCPFTVALETREASIQIETKKKIDMGFFAMAGKQFDQVPSAVQKVVYPQSCDVPVSETAPPTQIRFTRPQMIECSMSSEAKKVPMIGKDFDKILRGAVTVKSVRTKPLASVPAQDSFGANEKQSKKVTEKANVNISSGAGMKLSLPKDLLKEIGATAGTFSEAFSRLEIFLQNLIQ</sequence>
<protein>
    <submittedName>
        <fullName evidence="3">Uncharacterized protein</fullName>
    </submittedName>
</protein>
<keyword evidence="2" id="KW-1185">Reference proteome</keyword>
<feature type="compositionally biased region" description="Gly residues" evidence="1">
    <location>
        <begin position="33"/>
        <end position="42"/>
    </location>
</feature>
<reference evidence="3" key="1">
    <citation type="submission" date="2022-11" db="UniProtKB">
        <authorList>
            <consortium name="WormBaseParasite"/>
        </authorList>
    </citation>
    <scope>IDENTIFICATION</scope>
</reference>
<feature type="compositionally biased region" description="Polar residues" evidence="1">
    <location>
        <begin position="49"/>
        <end position="67"/>
    </location>
</feature>
<dbReference type="Proteomes" id="UP000887574">
    <property type="component" value="Unplaced"/>
</dbReference>
<proteinExistence type="predicted"/>